<dbReference type="InterPro" id="IPR036423">
    <property type="entry name" value="SOD-like_Cu/Zn_dom_sf"/>
</dbReference>
<evidence type="ECO:0000256" key="9">
    <source>
        <dbReference type="ARBA" id="ARBA00023002"/>
    </source>
</evidence>
<evidence type="ECO:0000256" key="7">
    <source>
        <dbReference type="ARBA" id="ARBA00022833"/>
    </source>
</evidence>
<dbReference type="InterPro" id="IPR024134">
    <property type="entry name" value="SOD_Cu/Zn_/chaperone"/>
</dbReference>
<comment type="cofactor">
    <cofactor evidence="2">
        <name>Zn(2+)</name>
        <dbReference type="ChEBI" id="CHEBI:29105"/>
    </cofactor>
</comment>
<dbReference type="GO" id="GO:0004784">
    <property type="term" value="F:superoxide dismutase activity"/>
    <property type="evidence" value="ECO:0007669"/>
    <property type="project" value="UniProtKB-EC"/>
</dbReference>
<gene>
    <name evidence="13" type="ORF">JRQ81_020028</name>
</gene>
<dbReference type="Pfam" id="PF00080">
    <property type="entry name" value="Sod_Cu"/>
    <property type="match status" value="1"/>
</dbReference>
<evidence type="ECO:0000256" key="2">
    <source>
        <dbReference type="ARBA" id="ARBA00001947"/>
    </source>
</evidence>
<keyword evidence="11" id="KW-0449">Lipoprotein</keyword>
<evidence type="ECO:0000256" key="1">
    <source>
        <dbReference type="ARBA" id="ARBA00001935"/>
    </source>
</evidence>
<keyword evidence="6" id="KW-0479">Metal-binding</keyword>
<dbReference type="InterPro" id="IPR001424">
    <property type="entry name" value="SOD_Cu_Zn_dom"/>
</dbReference>
<comment type="cofactor">
    <cofactor evidence="1">
        <name>Cu cation</name>
        <dbReference type="ChEBI" id="CHEBI:23378"/>
    </cofactor>
</comment>
<dbReference type="PROSITE" id="PS00332">
    <property type="entry name" value="SOD_CU_ZN_2"/>
    <property type="match status" value="1"/>
</dbReference>
<proteinExistence type="inferred from homology"/>
<keyword evidence="7" id="KW-0862">Zinc</keyword>
<dbReference type="SUPFAM" id="SSF49329">
    <property type="entry name" value="Cu,Zn superoxide dismutase-like"/>
    <property type="match status" value="1"/>
</dbReference>
<reference evidence="13" key="1">
    <citation type="journal article" date="2023" name="DNA Res.">
        <title>Chromosome-level genome assembly of Phrynocephalus forsythii using third-generation DNA sequencing and Hi-C analysis.</title>
        <authorList>
            <person name="Qi Y."/>
            <person name="Zhao W."/>
            <person name="Zhao Y."/>
            <person name="Niu C."/>
            <person name="Cao S."/>
            <person name="Zhang Y."/>
        </authorList>
    </citation>
    <scope>NUCLEOTIDE SEQUENCE</scope>
    <source>
        <tissue evidence="13">Muscle</tissue>
    </source>
</reference>
<name>A0A9Q0XP35_9SAUR</name>
<evidence type="ECO:0000313" key="14">
    <source>
        <dbReference type="Proteomes" id="UP001142489"/>
    </source>
</evidence>
<dbReference type="PRINTS" id="PR00068">
    <property type="entry name" value="CUZNDISMTASE"/>
</dbReference>
<evidence type="ECO:0000256" key="4">
    <source>
        <dbReference type="ARBA" id="ARBA00010457"/>
    </source>
</evidence>
<evidence type="ECO:0000256" key="5">
    <source>
        <dbReference type="ARBA" id="ARBA00012682"/>
    </source>
</evidence>
<evidence type="ECO:0000259" key="12">
    <source>
        <dbReference type="Pfam" id="PF00080"/>
    </source>
</evidence>
<evidence type="ECO:0000256" key="10">
    <source>
        <dbReference type="ARBA" id="ARBA00023008"/>
    </source>
</evidence>
<dbReference type="EMBL" id="JAPFRF010000010">
    <property type="protein sequence ID" value="KAJ7320517.1"/>
    <property type="molecule type" value="Genomic_DNA"/>
</dbReference>
<dbReference type="GO" id="GO:0005507">
    <property type="term" value="F:copper ion binding"/>
    <property type="evidence" value="ECO:0007669"/>
    <property type="project" value="InterPro"/>
</dbReference>
<feature type="domain" description="Superoxide dismutase copper/zinc binding" evidence="12">
    <location>
        <begin position="45"/>
        <end position="178"/>
    </location>
</feature>
<evidence type="ECO:0000256" key="3">
    <source>
        <dbReference type="ARBA" id="ARBA00003917"/>
    </source>
</evidence>
<comment type="similarity">
    <text evidence="4">Belongs to the Cu-Zn superoxide dismutase family.</text>
</comment>
<dbReference type="AlphaFoldDB" id="A0A9Q0XP35"/>
<feature type="non-terminal residue" evidence="13">
    <location>
        <position position="1"/>
    </location>
</feature>
<sequence length="183" mass="18636">KGGSRKRSDSGSGGLGAAVASQRRNMAAQKAICVMVADPAAQSQVKGVIHFEQKGSDVHVSGSIEGLQEGKHGFHVHEFGDNTNGCTSAGAHFNPENQTHGGPEDKVRHVGDLGNVYADGSGVASVSIKDHVISLSGPHSIIGRTLVVHAKEDDLGKGGNDESLKTGNAGARLACGVIGLAKA</sequence>
<evidence type="ECO:0000256" key="11">
    <source>
        <dbReference type="ARBA" id="ARBA00023139"/>
    </source>
</evidence>
<dbReference type="CDD" id="cd00305">
    <property type="entry name" value="Cu-Zn_Superoxide_Dismutase"/>
    <property type="match status" value="1"/>
</dbReference>
<comment type="caution">
    <text evidence="13">The sequence shown here is derived from an EMBL/GenBank/DDBJ whole genome shotgun (WGS) entry which is preliminary data.</text>
</comment>
<evidence type="ECO:0000256" key="8">
    <source>
        <dbReference type="ARBA" id="ARBA00022862"/>
    </source>
</evidence>
<keyword evidence="10" id="KW-0186">Copper</keyword>
<dbReference type="EC" id="1.15.1.1" evidence="5"/>
<organism evidence="13 14">
    <name type="scientific">Phrynocephalus forsythii</name>
    <dbReference type="NCBI Taxonomy" id="171643"/>
    <lineage>
        <taxon>Eukaryota</taxon>
        <taxon>Metazoa</taxon>
        <taxon>Chordata</taxon>
        <taxon>Craniata</taxon>
        <taxon>Vertebrata</taxon>
        <taxon>Euteleostomi</taxon>
        <taxon>Lepidosauria</taxon>
        <taxon>Squamata</taxon>
        <taxon>Bifurcata</taxon>
        <taxon>Unidentata</taxon>
        <taxon>Episquamata</taxon>
        <taxon>Toxicofera</taxon>
        <taxon>Iguania</taxon>
        <taxon>Acrodonta</taxon>
        <taxon>Agamidae</taxon>
        <taxon>Agaminae</taxon>
        <taxon>Phrynocephalus</taxon>
    </lineage>
</organism>
<dbReference type="Proteomes" id="UP001142489">
    <property type="component" value="Unassembled WGS sequence"/>
</dbReference>
<dbReference type="PROSITE" id="PS00087">
    <property type="entry name" value="SOD_CU_ZN_1"/>
    <property type="match status" value="1"/>
</dbReference>
<keyword evidence="8" id="KW-0049">Antioxidant</keyword>
<accession>A0A9Q0XP35</accession>
<dbReference type="InterPro" id="IPR018152">
    <property type="entry name" value="SOD_Cu/Zn_BS"/>
</dbReference>
<keyword evidence="11" id="KW-0564">Palmitate</keyword>
<dbReference type="OrthoDB" id="2015551at2759"/>
<dbReference type="FunFam" id="2.60.40.200:FF:000001">
    <property type="entry name" value="Superoxide dismutase [Cu-Zn]"/>
    <property type="match status" value="1"/>
</dbReference>
<dbReference type="PANTHER" id="PTHR10003">
    <property type="entry name" value="SUPEROXIDE DISMUTASE CU-ZN -RELATED"/>
    <property type="match status" value="1"/>
</dbReference>
<comment type="function">
    <text evidence="3">Destroys radicals which are normally produced within the cells and which are toxic to biological systems.</text>
</comment>
<evidence type="ECO:0000256" key="6">
    <source>
        <dbReference type="ARBA" id="ARBA00022723"/>
    </source>
</evidence>
<evidence type="ECO:0000313" key="13">
    <source>
        <dbReference type="EMBL" id="KAJ7320517.1"/>
    </source>
</evidence>
<keyword evidence="9" id="KW-0560">Oxidoreductase</keyword>
<dbReference type="Gene3D" id="2.60.40.200">
    <property type="entry name" value="Superoxide dismutase, copper/zinc binding domain"/>
    <property type="match status" value="1"/>
</dbReference>
<protein>
    <recommendedName>
        <fullName evidence="5">superoxide dismutase</fullName>
        <ecNumber evidence="5">1.15.1.1</ecNumber>
    </recommendedName>
</protein>
<keyword evidence="14" id="KW-1185">Reference proteome</keyword>